<feature type="signal peptide" evidence="3">
    <location>
        <begin position="1"/>
        <end position="25"/>
    </location>
</feature>
<keyword evidence="2" id="KW-0472">Membrane</keyword>
<evidence type="ECO:0000256" key="1">
    <source>
        <dbReference type="SAM" id="MobiDB-lite"/>
    </source>
</evidence>
<feature type="region of interest" description="Disordered" evidence="1">
    <location>
        <begin position="224"/>
        <end position="254"/>
    </location>
</feature>
<feature type="compositionally biased region" description="Polar residues" evidence="1">
    <location>
        <begin position="224"/>
        <end position="239"/>
    </location>
</feature>
<evidence type="ECO:0000313" key="5">
    <source>
        <dbReference type="Proteomes" id="UP000324222"/>
    </source>
</evidence>
<dbReference type="AlphaFoldDB" id="A0A5B7E9F5"/>
<accession>A0A5B7E9F5</accession>
<reference evidence="4 5" key="1">
    <citation type="submission" date="2019-05" db="EMBL/GenBank/DDBJ databases">
        <title>Another draft genome of Portunus trituberculatus and its Hox gene families provides insights of decapod evolution.</title>
        <authorList>
            <person name="Jeong J.-H."/>
            <person name="Song I."/>
            <person name="Kim S."/>
            <person name="Choi T."/>
            <person name="Kim D."/>
            <person name="Ryu S."/>
            <person name="Kim W."/>
        </authorList>
    </citation>
    <scope>NUCLEOTIDE SEQUENCE [LARGE SCALE GENOMIC DNA]</scope>
    <source>
        <tissue evidence="4">Muscle</tissue>
    </source>
</reference>
<sequence>MLRIRPASPTALLWCMFAFVAGAAARLAVLSDLTAIVDKTAYDERETILARDPELPPDSQLVTQPSATQGVLALPQLLVFSQPCRTVPLLVPFKNHAERKHHRRVKRLKEVNTSLNSTKQAQFPNNEPSSSVGSSSLWLHLSQNRSLISGKKLTNSHLLSMRPKKGQNRTWRQHATGRIVPLRPGWFINPRDPNSLRSVSRHPFTSFLEKRVAANDFSQTSLHGQNFKSVNNQQSTPPQGSAKKQRKQVYATGRNQLSTETSIIQRLLNLIHTYGKNDELMESSIPRVGSTETFLQPSPSNFDIYSEAHTQTQEQKPFEIPGNLFNVLDLYYEANLHDNEHRDEPVSDALPPAPPSEFPSYPISQPFIPAYHQVSPPSPPNVVQDSLTPASHTPSLSSISLISSVVSDPTNCFEDTLCTMVVAFALALSASTLILLPFSQGRRRRSLDDRTHNSEDMMKPLVSGLLQGLELEQCLFLPIFSRPSIEDDPQRASHMKTEKVPIMCITRKDKAMRKIR</sequence>
<keyword evidence="5" id="KW-1185">Reference proteome</keyword>
<dbReference type="EMBL" id="VSRR010002166">
    <property type="protein sequence ID" value="MPC29965.1"/>
    <property type="molecule type" value="Genomic_DNA"/>
</dbReference>
<evidence type="ECO:0000313" key="4">
    <source>
        <dbReference type="EMBL" id="MPC29965.1"/>
    </source>
</evidence>
<keyword evidence="2" id="KW-0812">Transmembrane</keyword>
<evidence type="ECO:0000256" key="3">
    <source>
        <dbReference type="SAM" id="SignalP"/>
    </source>
</evidence>
<proteinExistence type="predicted"/>
<feature type="chain" id="PRO_5022946327" evidence="3">
    <location>
        <begin position="26"/>
        <end position="516"/>
    </location>
</feature>
<name>A0A5B7E9F5_PORTR</name>
<feature type="transmembrane region" description="Helical" evidence="2">
    <location>
        <begin position="420"/>
        <end position="438"/>
    </location>
</feature>
<comment type="caution">
    <text evidence="4">The sequence shown here is derived from an EMBL/GenBank/DDBJ whole genome shotgun (WGS) entry which is preliminary data.</text>
</comment>
<keyword evidence="3" id="KW-0732">Signal</keyword>
<protein>
    <submittedName>
        <fullName evidence="4">Uncharacterized protein</fullName>
    </submittedName>
</protein>
<organism evidence="4 5">
    <name type="scientific">Portunus trituberculatus</name>
    <name type="common">Swimming crab</name>
    <name type="synonym">Neptunus trituberculatus</name>
    <dbReference type="NCBI Taxonomy" id="210409"/>
    <lineage>
        <taxon>Eukaryota</taxon>
        <taxon>Metazoa</taxon>
        <taxon>Ecdysozoa</taxon>
        <taxon>Arthropoda</taxon>
        <taxon>Crustacea</taxon>
        <taxon>Multicrustacea</taxon>
        <taxon>Malacostraca</taxon>
        <taxon>Eumalacostraca</taxon>
        <taxon>Eucarida</taxon>
        <taxon>Decapoda</taxon>
        <taxon>Pleocyemata</taxon>
        <taxon>Brachyura</taxon>
        <taxon>Eubrachyura</taxon>
        <taxon>Portunoidea</taxon>
        <taxon>Portunidae</taxon>
        <taxon>Portuninae</taxon>
        <taxon>Portunus</taxon>
    </lineage>
</organism>
<gene>
    <name evidence="4" type="ORF">E2C01_023219</name>
</gene>
<dbReference type="Proteomes" id="UP000324222">
    <property type="component" value="Unassembled WGS sequence"/>
</dbReference>
<evidence type="ECO:0000256" key="2">
    <source>
        <dbReference type="SAM" id="Phobius"/>
    </source>
</evidence>
<keyword evidence="2" id="KW-1133">Transmembrane helix</keyword>